<dbReference type="InterPro" id="IPR012368">
    <property type="entry name" value="OxRdtase_Mopterin-bd_su_IorB"/>
</dbReference>
<dbReference type="PANTHER" id="PTHR47495">
    <property type="entry name" value="ALDEHYDE DEHYDROGENASE"/>
    <property type="match status" value="1"/>
</dbReference>
<protein>
    <submittedName>
        <fullName evidence="2">Isoquinoline 1-oxidoreductase beta subunit</fullName>
    </submittedName>
</protein>
<dbReference type="Proteomes" id="UP000238308">
    <property type="component" value="Unassembled WGS sequence"/>
</dbReference>
<evidence type="ECO:0000259" key="1">
    <source>
        <dbReference type="SMART" id="SM01008"/>
    </source>
</evidence>
<dbReference type="GO" id="GO:0016491">
    <property type="term" value="F:oxidoreductase activity"/>
    <property type="evidence" value="ECO:0007669"/>
    <property type="project" value="InterPro"/>
</dbReference>
<dbReference type="PIRSF" id="PIRSF036389">
    <property type="entry name" value="IOR_B"/>
    <property type="match status" value="1"/>
</dbReference>
<sequence length="701" mass="73509">MDRRSFIKSSAVLGSGLLVGFSFKQNMAIAGEAALANPWLRIDTDNSVTITVARSEMGQDVYTSMSMLIADELDYPLGKVKIEMAAVDPKAYGNDALGGAQITGGSTSMRDAWIKLRTVGATAREMLVAAAAQKWNVPASQCVASDGMVTAGANKASYGELAAAAAMVKPSGKPALKTPAQFKYIGKAFGRLDTPAKVMGTAQYGIDVRQPGMLSAAIAMSPVIGGKVVSYDATAAKAVPGVEAIVQVPDGVGVVAKDFYTAKKARDLLNVVWDNGNTAPTADMAAIKKGLRAASKTKGAIVGKAGNVEAPMTGAVKQLTAEYELPFAAHATLEPMNCSVTIANGECHVWGPVQFQQGTQGVAAAASGMPPEKVFVHTTFLGGGYGRKLENDFVGQAVSIAKASGKSIRLTWTREDDMTHDFYRPISLSQLAGGFDAKGNLIGLSSKLTSPSVTARAFPGFVVKGNDPFMTEGTANLTYGVKNYRAENVIHDTGIRVGYWRAVSNNLNAFAVESFMDELAAEAGQDPVEFRMALLGKQPRAQKVLATASEKAGWGMLRQRGTALGVAQMECYGAYIAVVAEVSLKDGIPKVHKLTCAVDVGVAVRPDQVVAQIESAMLLGFSTSMKNAITFKDGAAQQRNFDTYPMMRMSDLPVIDITVIQGGDAPSGLGEVGTPLVAPAIANAIVAAGGQRTRALPFIKA</sequence>
<feature type="domain" description="Aldehyde oxidase/xanthine dehydrogenase a/b hammerhead" evidence="1">
    <location>
        <begin position="199"/>
        <end position="277"/>
    </location>
</feature>
<evidence type="ECO:0000313" key="3">
    <source>
        <dbReference type="Proteomes" id="UP000238308"/>
    </source>
</evidence>
<keyword evidence="3" id="KW-1185">Reference proteome</keyword>
<dbReference type="InterPro" id="IPR000674">
    <property type="entry name" value="Ald_Oxase/Xan_DH_a/b"/>
</dbReference>
<proteinExistence type="predicted"/>
<dbReference type="Gene3D" id="3.30.365.10">
    <property type="entry name" value="Aldehyde oxidase/xanthine dehydrogenase, molybdopterin binding domain"/>
    <property type="match status" value="4"/>
</dbReference>
<dbReference type="Pfam" id="PF20256">
    <property type="entry name" value="MoCoBD_2"/>
    <property type="match status" value="2"/>
</dbReference>
<dbReference type="Pfam" id="PF02738">
    <property type="entry name" value="MoCoBD_1"/>
    <property type="match status" value="1"/>
</dbReference>
<dbReference type="RefSeq" id="WP_106226576.1">
    <property type="nucleotide sequence ID" value="NZ_PVTV01000011.1"/>
</dbReference>
<reference evidence="2 3" key="1">
    <citation type="submission" date="2018-03" db="EMBL/GenBank/DDBJ databases">
        <title>Genomic Encyclopedia of Type Strains, Phase III (KMG-III): the genomes of soil and plant-associated and newly described type strains.</title>
        <authorList>
            <person name="Whitman W."/>
        </authorList>
    </citation>
    <scope>NUCLEOTIDE SEQUENCE [LARGE SCALE GENOMIC DNA]</scope>
    <source>
        <strain evidence="2 3">MWH-P2sevCIIIb</strain>
    </source>
</reference>
<dbReference type="InterPro" id="IPR046867">
    <property type="entry name" value="AldOxase/xan_DH_MoCoBD2"/>
</dbReference>
<dbReference type="PANTHER" id="PTHR47495:SF2">
    <property type="entry name" value="ALDEHYDE DEHYDROGENASE"/>
    <property type="match status" value="1"/>
</dbReference>
<organism evidence="2 3">
    <name type="scientific">Jezberella montanilacus</name>
    <dbReference type="NCBI Taxonomy" id="323426"/>
    <lineage>
        <taxon>Bacteria</taxon>
        <taxon>Pseudomonadati</taxon>
        <taxon>Pseudomonadota</taxon>
        <taxon>Betaproteobacteria</taxon>
        <taxon>Burkholderiales</taxon>
        <taxon>Alcaligenaceae</taxon>
        <taxon>Jezberella</taxon>
    </lineage>
</organism>
<dbReference type="InterPro" id="IPR008274">
    <property type="entry name" value="AldOxase/xan_DH_MoCoBD1"/>
</dbReference>
<comment type="caution">
    <text evidence="2">The sequence shown here is derived from an EMBL/GenBank/DDBJ whole genome shotgun (WGS) entry which is preliminary data.</text>
</comment>
<dbReference type="InterPro" id="IPR037165">
    <property type="entry name" value="AldOxase/xan_DH_Mopterin-bd_sf"/>
</dbReference>
<evidence type="ECO:0000313" key="2">
    <source>
        <dbReference type="EMBL" id="PRY99254.1"/>
    </source>
</evidence>
<dbReference type="SUPFAM" id="SSF56003">
    <property type="entry name" value="Molybdenum cofactor-binding domain"/>
    <property type="match status" value="2"/>
</dbReference>
<dbReference type="Gene3D" id="3.90.1170.50">
    <property type="entry name" value="Aldehyde oxidase/xanthine dehydrogenase, a/b hammerhead"/>
    <property type="match status" value="1"/>
</dbReference>
<dbReference type="EMBL" id="PVTV01000011">
    <property type="protein sequence ID" value="PRY99254.1"/>
    <property type="molecule type" value="Genomic_DNA"/>
</dbReference>
<gene>
    <name evidence="2" type="ORF">BCM14_0697</name>
</gene>
<dbReference type="AlphaFoldDB" id="A0A2T0XJW9"/>
<accession>A0A2T0XJW9</accession>
<name>A0A2T0XJW9_9BURK</name>
<dbReference type="InterPro" id="IPR052516">
    <property type="entry name" value="N-heterocyclic_Hydroxylase"/>
</dbReference>
<dbReference type="OrthoDB" id="9767994at2"/>
<dbReference type="SMART" id="SM01008">
    <property type="entry name" value="Ald_Xan_dh_C"/>
    <property type="match status" value="1"/>
</dbReference>